<evidence type="ECO:0000256" key="2">
    <source>
        <dbReference type="ARBA" id="ARBA00022840"/>
    </source>
</evidence>
<dbReference type="Proteomes" id="UP000002051">
    <property type="component" value="Chromosome 4"/>
</dbReference>
<dbReference type="Gene3D" id="1.10.510.10">
    <property type="entry name" value="Transferase(Phosphotransferase) domain 1"/>
    <property type="match status" value="1"/>
</dbReference>
<dbReference type="InterPro" id="IPR045274">
    <property type="entry name" value="WAK-like"/>
</dbReference>
<gene>
    <name evidence="3" type="ordered locus">MTR_4g039460</name>
</gene>
<dbReference type="GO" id="GO:0005524">
    <property type="term" value="F:ATP binding"/>
    <property type="evidence" value="ECO:0007669"/>
    <property type="project" value="UniProtKB-KW"/>
</dbReference>
<keyword evidence="5" id="KW-1185">Reference proteome</keyword>
<dbReference type="InterPro" id="IPR011009">
    <property type="entry name" value="Kinase-like_dom_sf"/>
</dbReference>
<organism evidence="3 5">
    <name type="scientific">Medicago truncatula</name>
    <name type="common">Barrel medic</name>
    <name type="synonym">Medicago tribuloides</name>
    <dbReference type="NCBI Taxonomy" id="3880"/>
    <lineage>
        <taxon>Eukaryota</taxon>
        <taxon>Viridiplantae</taxon>
        <taxon>Streptophyta</taxon>
        <taxon>Embryophyta</taxon>
        <taxon>Tracheophyta</taxon>
        <taxon>Spermatophyta</taxon>
        <taxon>Magnoliopsida</taxon>
        <taxon>eudicotyledons</taxon>
        <taxon>Gunneridae</taxon>
        <taxon>Pentapetalae</taxon>
        <taxon>rosids</taxon>
        <taxon>fabids</taxon>
        <taxon>Fabales</taxon>
        <taxon>Fabaceae</taxon>
        <taxon>Papilionoideae</taxon>
        <taxon>50 kb inversion clade</taxon>
        <taxon>NPAAA clade</taxon>
        <taxon>Hologalegina</taxon>
        <taxon>IRL clade</taxon>
        <taxon>Trifolieae</taxon>
        <taxon>Medicago</taxon>
    </lineage>
</organism>
<dbReference type="HOGENOM" id="CLU_2187834_0_0_1"/>
<dbReference type="GO" id="GO:0016301">
    <property type="term" value="F:kinase activity"/>
    <property type="evidence" value="ECO:0007669"/>
    <property type="project" value="UniProtKB-KW"/>
</dbReference>
<dbReference type="EnsemblPlants" id="AES87970">
    <property type="protein sequence ID" value="AES87970"/>
    <property type="gene ID" value="MTR_4g039460"/>
</dbReference>
<proteinExistence type="predicted"/>
<evidence type="ECO:0000313" key="4">
    <source>
        <dbReference type="EnsemblPlants" id="AES87970"/>
    </source>
</evidence>
<keyword evidence="2" id="KW-0067">ATP-binding</keyword>
<evidence type="ECO:0000313" key="5">
    <source>
        <dbReference type="Proteomes" id="UP000002051"/>
    </source>
</evidence>
<protein>
    <submittedName>
        <fullName evidence="3">Wall-associated kinase family protein, putative</fullName>
    </submittedName>
</protein>
<dbReference type="PANTHER" id="PTHR27005:SF511">
    <property type="entry name" value="WALL-ASSOCIATED RECEPTOR KINASE 1-RELATED"/>
    <property type="match status" value="1"/>
</dbReference>
<accession>G7JTK3</accession>
<keyword evidence="3" id="KW-0418">Kinase</keyword>
<sequence length="109" mass="12861">MRTSVSFKIAFDHENDTKDHRKVLKLLGFCLETHSYEFISNGTVYEHLHDQNQSLTLTWKTRLRIAKEIAGLLSWHRYFPSKRIEDVHFISMGKRFSKAVTLSDKVKCF</sequence>
<dbReference type="STRING" id="3880.G7JTK3"/>
<name>G7JTK3_MEDTR</name>
<dbReference type="EMBL" id="CM001220">
    <property type="protein sequence ID" value="AES87970.1"/>
    <property type="molecule type" value="Genomic_DNA"/>
</dbReference>
<keyword evidence="3" id="KW-0808">Transferase</keyword>
<evidence type="ECO:0000313" key="3">
    <source>
        <dbReference type="EMBL" id="AES87970.1"/>
    </source>
</evidence>
<dbReference type="PaxDb" id="3880-AES87970"/>
<keyword evidence="1" id="KW-0547">Nucleotide-binding</keyword>
<dbReference type="GO" id="GO:0007166">
    <property type="term" value="P:cell surface receptor signaling pathway"/>
    <property type="evidence" value="ECO:0007669"/>
    <property type="project" value="InterPro"/>
</dbReference>
<dbReference type="AlphaFoldDB" id="G7JTK3"/>
<dbReference type="SUPFAM" id="SSF56112">
    <property type="entry name" value="Protein kinase-like (PK-like)"/>
    <property type="match status" value="1"/>
</dbReference>
<reference evidence="3 5" key="1">
    <citation type="journal article" date="2011" name="Nature">
        <title>The Medicago genome provides insight into the evolution of rhizobial symbioses.</title>
        <authorList>
            <person name="Young N.D."/>
            <person name="Debelle F."/>
            <person name="Oldroyd G.E."/>
            <person name="Geurts R."/>
            <person name="Cannon S.B."/>
            <person name="Udvardi M.K."/>
            <person name="Benedito V.A."/>
            <person name="Mayer K.F."/>
            <person name="Gouzy J."/>
            <person name="Schoof H."/>
            <person name="Van de Peer Y."/>
            <person name="Proost S."/>
            <person name="Cook D.R."/>
            <person name="Meyers B.C."/>
            <person name="Spannagl M."/>
            <person name="Cheung F."/>
            <person name="De Mita S."/>
            <person name="Krishnakumar V."/>
            <person name="Gundlach H."/>
            <person name="Zhou S."/>
            <person name="Mudge J."/>
            <person name="Bharti A.K."/>
            <person name="Murray J.D."/>
            <person name="Naoumkina M.A."/>
            <person name="Rosen B."/>
            <person name="Silverstein K.A."/>
            <person name="Tang H."/>
            <person name="Rombauts S."/>
            <person name="Zhao P.X."/>
            <person name="Zhou P."/>
            <person name="Barbe V."/>
            <person name="Bardou P."/>
            <person name="Bechner M."/>
            <person name="Bellec A."/>
            <person name="Berger A."/>
            <person name="Berges H."/>
            <person name="Bidwell S."/>
            <person name="Bisseling T."/>
            <person name="Choisne N."/>
            <person name="Couloux A."/>
            <person name="Denny R."/>
            <person name="Deshpande S."/>
            <person name="Dai X."/>
            <person name="Doyle J.J."/>
            <person name="Dudez A.M."/>
            <person name="Farmer A.D."/>
            <person name="Fouteau S."/>
            <person name="Franken C."/>
            <person name="Gibelin C."/>
            <person name="Gish J."/>
            <person name="Goldstein S."/>
            <person name="Gonzalez A.J."/>
            <person name="Green P.J."/>
            <person name="Hallab A."/>
            <person name="Hartog M."/>
            <person name="Hua A."/>
            <person name="Humphray S.J."/>
            <person name="Jeong D.H."/>
            <person name="Jing Y."/>
            <person name="Jocker A."/>
            <person name="Kenton S.M."/>
            <person name="Kim D.J."/>
            <person name="Klee K."/>
            <person name="Lai H."/>
            <person name="Lang C."/>
            <person name="Lin S."/>
            <person name="Macmil S.L."/>
            <person name="Magdelenat G."/>
            <person name="Matthews L."/>
            <person name="McCorrison J."/>
            <person name="Monaghan E.L."/>
            <person name="Mun J.H."/>
            <person name="Najar F.Z."/>
            <person name="Nicholson C."/>
            <person name="Noirot C."/>
            <person name="O'Bleness M."/>
            <person name="Paule C.R."/>
            <person name="Poulain J."/>
            <person name="Prion F."/>
            <person name="Qin B."/>
            <person name="Qu C."/>
            <person name="Retzel E.F."/>
            <person name="Riddle C."/>
            <person name="Sallet E."/>
            <person name="Samain S."/>
            <person name="Samson N."/>
            <person name="Sanders I."/>
            <person name="Saurat O."/>
            <person name="Scarpelli C."/>
            <person name="Schiex T."/>
            <person name="Segurens B."/>
            <person name="Severin A.J."/>
            <person name="Sherrier D.J."/>
            <person name="Shi R."/>
            <person name="Sims S."/>
            <person name="Singer S.R."/>
            <person name="Sinharoy S."/>
            <person name="Sterck L."/>
            <person name="Viollet A."/>
            <person name="Wang B.B."/>
            <person name="Wang K."/>
            <person name="Wang M."/>
            <person name="Wang X."/>
            <person name="Warfsmann J."/>
            <person name="Weissenbach J."/>
            <person name="White D.D."/>
            <person name="White J.D."/>
            <person name="Wiley G.B."/>
            <person name="Wincker P."/>
            <person name="Xing Y."/>
            <person name="Yang L."/>
            <person name="Yao Z."/>
            <person name="Ying F."/>
            <person name="Zhai J."/>
            <person name="Zhou L."/>
            <person name="Zuber A."/>
            <person name="Denarie J."/>
            <person name="Dixon R.A."/>
            <person name="May G.D."/>
            <person name="Schwartz D.C."/>
            <person name="Rogers J."/>
            <person name="Quetier F."/>
            <person name="Town C.D."/>
            <person name="Roe B.A."/>
        </authorList>
    </citation>
    <scope>NUCLEOTIDE SEQUENCE [LARGE SCALE GENOMIC DNA]</scope>
    <source>
        <strain evidence="3">A17</strain>
        <strain evidence="4 5">cv. Jemalong A17</strain>
    </source>
</reference>
<evidence type="ECO:0000256" key="1">
    <source>
        <dbReference type="ARBA" id="ARBA00022741"/>
    </source>
</evidence>
<reference evidence="3 5" key="2">
    <citation type="journal article" date="2014" name="BMC Genomics">
        <title>An improved genome release (version Mt4.0) for the model legume Medicago truncatula.</title>
        <authorList>
            <person name="Tang H."/>
            <person name="Krishnakumar V."/>
            <person name="Bidwell S."/>
            <person name="Rosen B."/>
            <person name="Chan A."/>
            <person name="Zhou S."/>
            <person name="Gentzbittel L."/>
            <person name="Childs K.L."/>
            <person name="Yandell M."/>
            <person name="Gundlach H."/>
            <person name="Mayer K.F."/>
            <person name="Schwartz D.C."/>
            <person name="Town C.D."/>
        </authorList>
    </citation>
    <scope>GENOME REANNOTATION</scope>
    <source>
        <strain evidence="4 5">cv. Jemalong A17</strain>
    </source>
</reference>
<reference evidence="4" key="3">
    <citation type="submission" date="2015-04" db="UniProtKB">
        <authorList>
            <consortium name="EnsemblPlants"/>
        </authorList>
    </citation>
    <scope>IDENTIFICATION</scope>
    <source>
        <strain evidence="4">cv. Jemalong A17</strain>
    </source>
</reference>
<dbReference type="PANTHER" id="PTHR27005">
    <property type="entry name" value="WALL-ASSOCIATED RECEPTOR KINASE-LIKE 21"/>
    <property type="match status" value="1"/>
</dbReference>